<evidence type="ECO:0000313" key="10">
    <source>
        <dbReference type="Proteomes" id="UP000886884"/>
    </source>
</evidence>
<evidence type="ECO:0000256" key="1">
    <source>
        <dbReference type="ARBA" id="ARBA00004651"/>
    </source>
</evidence>
<feature type="transmembrane region" description="Helical" evidence="7">
    <location>
        <begin position="259"/>
        <end position="278"/>
    </location>
</feature>
<reference evidence="9" key="2">
    <citation type="journal article" date="2021" name="PeerJ">
        <title>Extensive microbial diversity within the chicken gut microbiome revealed by metagenomics and culture.</title>
        <authorList>
            <person name="Gilroy R."/>
            <person name="Ravi A."/>
            <person name="Getino M."/>
            <person name="Pursley I."/>
            <person name="Horton D.L."/>
            <person name="Alikhan N.F."/>
            <person name="Baker D."/>
            <person name="Gharbi K."/>
            <person name="Hall N."/>
            <person name="Watson M."/>
            <person name="Adriaenssens E.M."/>
            <person name="Foster-Nyarko E."/>
            <person name="Jarju S."/>
            <person name="Secka A."/>
            <person name="Antonio M."/>
            <person name="Oren A."/>
            <person name="Chaudhuri R.R."/>
            <person name="La Ragione R."/>
            <person name="Hildebrand F."/>
            <person name="Pallen M.J."/>
        </authorList>
    </citation>
    <scope>NUCLEOTIDE SEQUENCE</scope>
    <source>
        <strain evidence="9">CHK183-6373</strain>
    </source>
</reference>
<evidence type="ECO:0000256" key="2">
    <source>
        <dbReference type="ARBA" id="ARBA00022448"/>
    </source>
</evidence>
<dbReference type="GO" id="GO:0005886">
    <property type="term" value="C:plasma membrane"/>
    <property type="evidence" value="ECO:0007669"/>
    <property type="project" value="UniProtKB-SubCell"/>
</dbReference>
<dbReference type="CDD" id="cd06261">
    <property type="entry name" value="TM_PBP2"/>
    <property type="match status" value="1"/>
</dbReference>
<feature type="transmembrane region" description="Helical" evidence="7">
    <location>
        <begin position="184"/>
        <end position="206"/>
    </location>
</feature>
<dbReference type="SUPFAM" id="SSF161098">
    <property type="entry name" value="MetI-like"/>
    <property type="match status" value="1"/>
</dbReference>
<comment type="similarity">
    <text evidence="7">Belongs to the binding-protein-dependent transport system permease family.</text>
</comment>
<evidence type="ECO:0000259" key="8">
    <source>
        <dbReference type="PROSITE" id="PS50928"/>
    </source>
</evidence>
<evidence type="ECO:0000256" key="5">
    <source>
        <dbReference type="ARBA" id="ARBA00022989"/>
    </source>
</evidence>
<comment type="caution">
    <text evidence="9">The sequence shown here is derived from an EMBL/GenBank/DDBJ whole genome shotgun (WGS) entry which is preliminary data.</text>
</comment>
<evidence type="ECO:0000256" key="3">
    <source>
        <dbReference type="ARBA" id="ARBA00022475"/>
    </source>
</evidence>
<gene>
    <name evidence="9" type="ORF">IAA64_14200</name>
</gene>
<dbReference type="PROSITE" id="PS50928">
    <property type="entry name" value="ABC_TM1"/>
    <property type="match status" value="1"/>
</dbReference>
<dbReference type="Gene3D" id="1.10.3720.10">
    <property type="entry name" value="MetI-like"/>
    <property type="match status" value="1"/>
</dbReference>
<name>A0A9D1TDZ4_9FIRM</name>
<evidence type="ECO:0000313" key="9">
    <source>
        <dbReference type="EMBL" id="HIV29110.1"/>
    </source>
</evidence>
<evidence type="ECO:0000256" key="6">
    <source>
        <dbReference type="ARBA" id="ARBA00023136"/>
    </source>
</evidence>
<dbReference type="PANTHER" id="PTHR43744:SF9">
    <property type="entry name" value="POLYGALACTURONAN_RHAMNOGALACTURONAN TRANSPORT SYSTEM PERMEASE PROTEIN YTCP"/>
    <property type="match status" value="1"/>
</dbReference>
<dbReference type="Pfam" id="PF00528">
    <property type="entry name" value="BPD_transp_1"/>
    <property type="match status" value="1"/>
</dbReference>
<dbReference type="PANTHER" id="PTHR43744">
    <property type="entry name" value="ABC TRANSPORTER PERMEASE PROTEIN MG189-RELATED-RELATED"/>
    <property type="match status" value="1"/>
</dbReference>
<keyword evidence="6 7" id="KW-0472">Membrane</keyword>
<dbReference type="Proteomes" id="UP000886884">
    <property type="component" value="Unassembled WGS sequence"/>
</dbReference>
<evidence type="ECO:0000256" key="7">
    <source>
        <dbReference type="RuleBase" id="RU363032"/>
    </source>
</evidence>
<accession>A0A9D1TDZ4</accession>
<keyword evidence="3" id="KW-1003">Cell membrane</keyword>
<feature type="transmembrane region" description="Helical" evidence="7">
    <location>
        <begin position="14"/>
        <end position="35"/>
    </location>
</feature>
<proteinExistence type="inferred from homology"/>
<evidence type="ECO:0000256" key="4">
    <source>
        <dbReference type="ARBA" id="ARBA00022692"/>
    </source>
</evidence>
<feature type="transmembrane region" description="Helical" evidence="7">
    <location>
        <begin position="80"/>
        <end position="101"/>
    </location>
</feature>
<feature type="transmembrane region" description="Helical" evidence="7">
    <location>
        <begin position="113"/>
        <end position="133"/>
    </location>
</feature>
<feature type="transmembrane region" description="Helical" evidence="7">
    <location>
        <begin position="145"/>
        <end position="163"/>
    </location>
</feature>
<keyword evidence="2 7" id="KW-0813">Transport</keyword>
<keyword evidence="4 7" id="KW-0812">Transmembrane</keyword>
<dbReference type="GO" id="GO:0055085">
    <property type="term" value="P:transmembrane transport"/>
    <property type="evidence" value="ECO:0007669"/>
    <property type="project" value="InterPro"/>
</dbReference>
<sequence>MVESRSAGDRAFRAINYTILTLILLVTLYPCWYVVVASFSDPVQLYGGSKILLWPRGFSLAAYEIIMEHTMLWKSYANTLLYVALSTVVGLALTILGSYVLSRRALPGQRVMLTLIMITMFFGGGLIPTYLIVVELGLIDSIWSMVLPSAISTYNLIMMLTYFRTMPLSLEESARIDGANDAVILTRILVPLAKPVIAVIALYIIVGSWNSYIPATIYLRDRNKFPLQVILREILISGTSNLDSLTSGYDDFAAYSESVKYTTIILSTLPVMVLYPFLQKFFVKGVMLGAIKG</sequence>
<dbReference type="EMBL" id="DVOT01000254">
    <property type="protein sequence ID" value="HIV29110.1"/>
    <property type="molecule type" value="Genomic_DNA"/>
</dbReference>
<dbReference type="AlphaFoldDB" id="A0A9D1TDZ4"/>
<dbReference type="InterPro" id="IPR000515">
    <property type="entry name" value="MetI-like"/>
</dbReference>
<reference evidence="9" key="1">
    <citation type="submission" date="2020-10" db="EMBL/GenBank/DDBJ databases">
        <authorList>
            <person name="Gilroy R."/>
        </authorList>
    </citation>
    <scope>NUCLEOTIDE SEQUENCE</scope>
    <source>
        <strain evidence="9">CHK183-6373</strain>
    </source>
</reference>
<feature type="domain" description="ABC transmembrane type-1" evidence="8">
    <location>
        <begin position="76"/>
        <end position="270"/>
    </location>
</feature>
<keyword evidence="5 7" id="KW-1133">Transmembrane helix</keyword>
<organism evidence="9 10">
    <name type="scientific">Candidatus Ornithocaccomicrobium faecavium</name>
    <dbReference type="NCBI Taxonomy" id="2840890"/>
    <lineage>
        <taxon>Bacteria</taxon>
        <taxon>Bacillati</taxon>
        <taxon>Bacillota</taxon>
        <taxon>Clostridia</taxon>
        <taxon>Candidatus Ornithocaccomicrobium</taxon>
    </lineage>
</organism>
<dbReference type="InterPro" id="IPR035906">
    <property type="entry name" value="MetI-like_sf"/>
</dbReference>
<protein>
    <submittedName>
        <fullName evidence="9">Carbohydrate ABC transporter permease</fullName>
    </submittedName>
</protein>
<comment type="subcellular location">
    <subcellularLocation>
        <location evidence="1 7">Cell membrane</location>
        <topology evidence="1 7">Multi-pass membrane protein</topology>
    </subcellularLocation>
</comment>